<dbReference type="GO" id="GO:0007018">
    <property type="term" value="P:microtubule-based movement"/>
    <property type="evidence" value="ECO:0007669"/>
    <property type="project" value="InterPro"/>
</dbReference>
<keyword evidence="6 11" id="KW-0547">Nucleotide-binding</keyword>
<dbReference type="GO" id="GO:0051231">
    <property type="term" value="P:spindle elongation"/>
    <property type="evidence" value="ECO:0007669"/>
    <property type="project" value="TreeGrafter"/>
</dbReference>
<dbReference type="Gene3D" id="3.40.850.10">
    <property type="entry name" value="Kinesin motor domain"/>
    <property type="match status" value="1"/>
</dbReference>
<reference evidence="15" key="1">
    <citation type="submission" date="2020-01" db="EMBL/GenBank/DDBJ databases">
        <title>Genome Sequencing of Three Apophysomyces-Like Fungal Strains Confirms a Novel Fungal Genus in the Mucoromycota with divergent Burkholderia-like Endosymbiotic Bacteria.</title>
        <authorList>
            <person name="Stajich J.E."/>
            <person name="Macias A.M."/>
            <person name="Carter-House D."/>
            <person name="Lovett B."/>
            <person name="Kasson L.R."/>
            <person name="Berry K."/>
            <person name="Grigoriev I."/>
            <person name="Chang Y."/>
            <person name="Spatafora J."/>
            <person name="Kasson M.T."/>
        </authorList>
    </citation>
    <scope>NUCLEOTIDE SEQUENCE</scope>
    <source>
        <strain evidence="15">NRRL A-21654</strain>
    </source>
</reference>
<keyword evidence="8 12" id="KW-0175">Coiled coil</keyword>
<comment type="caution">
    <text evidence="15">The sequence shown here is derived from an EMBL/GenBank/DDBJ whole genome shotgun (WGS) entry which is preliminary data.</text>
</comment>
<evidence type="ECO:0000313" key="15">
    <source>
        <dbReference type="EMBL" id="KAF7721381.1"/>
    </source>
</evidence>
<feature type="region of interest" description="Disordered" evidence="13">
    <location>
        <begin position="1438"/>
        <end position="1526"/>
    </location>
</feature>
<feature type="compositionally biased region" description="Polar residues" evidence="13">
    <location>
        <begin position="722"/>
        <end position="733"/>
    </location>
</feature>
<feature type="compositionally biased region" description="Low complexity" evidence="13">
    <location>
        <begin position="1441"/>
        <end position="1465"/>
    </location>
</feature>
<organism evidence="15 16">
    <name type="scientific">Apophysomyces ossiformis</name>
    <dbReference type="NCBI Taxonomy" id="679940"/>
    <lineage>
        <taxon>Eukaryota</taxon>
        <taxon>Fungi</taxon>
        <taxon>Fungi incertae sedis</taxon>
        <taxon>Mucoromycota</taxon>
        <taxon>Mucoromycotina</taxon>
        <taxon>Mucoromycetes</taxon>
        <taxon>Mucorales</taxon>
        <taxon>Mucorineae</taxon>
        <taxon>Mucoraceae</taxon>
        <taxon>Apophysomyces</taxon>
    </lineage>
</organism>
<evidence type="ECO:0000256" key="1">
    <source>
        <dbReference type="ARBA" id="ARBA00004245"/>
    </source>
</evidence>
<keyword evidence="4" id="KW-0493">Microtubule</keyword>
<keyword evidence="3" id="KW-0853">WD repeat</keyword>
<feature type="compositionally biased region" description="Polar residues" evidence="13">
    <location>
        <begin position="532"/>
        <end position="545"/>
    </location>
</feature>
<dbReference type="SUPFAM" id="SSF52540">
    <property type="entry name" value="P-loop containing nucleoside triphosphate hydrolases"/>
    <property type="match status" value="1"/>
</dbReference>
<dbReference type="GO" id="GO:0005875">
    <property type="term" value="C:microtubule associated complex"/>
    <property type="evidence" value="ECO:0007669"/>
    <property type="project" value="TreeGrafter"/>
</dbReference>
<dbReference type="FunFam" id="3.40.850.10:FF:000011">
    <property type="entry name" value="Kinesin family member 21A"/>
    <property type="match status" value="1"/>
</dbReference>
<feature type="region of interest" description="Disordered" evidence="13">
    <location>
        <begin position="532"/>
        <end position="627"/>
    </location>
</feature>
<feature type="compositionally biased region" description="Low complexity" evidence="13">
    <location>
        <begin position="1511"/>
        <end position="1526"/>
    </location>
</feature>
<dbReference type="InterPro" id="IPR027640">
    <property type="entry name" value="Kinesin-like_fam"/>
</dbReference>
<comment type="subcellular location">
    <subcellularLocation>
        <location evidence="1">Cytoplasm</location>
        <location evidence="1">Cytoskeleton</location>
    </subcellularLocation>
</comment>
<dbReference type="PROSITE" id="PS50067">
    <property type="entry name" value="KINESIN_MOTOR_2"/>
    <property type="match status" value="1"/>
</dbReference>
<dbReference type="InterPro" id="IPR027417">
    <property type="entry name" value="P-loop_NTPase"/>
</dbReference>
<evidence type="ECO:0000256" key="12">
    <source>
        <dbReference type="SAM" id="Coils"/>
    </source>
</evidence>
<feature type="binding site" evidence="11">
    <location>
        <begin position="84"/>
        <end position="91"/>
    </location>
    <ligand>
        <name>ATP</name>
        <dbReference type="ChEBI" id="CHEBI:30616"/>
    </ligand>
</feature>
<keyword evidence="10" id="KW-0206">Cytoskeleton</keyword>
<dbReference type="PANTHER" id="PTHR47969">
    <property type="entry name" value="CHROMOSOME-ASSOCIATED KINESIN KIF4A-RELATED"/>
    <property type="match status" value="1"/>
</dbReference>
<dbReference type="CDD" id="cd01372">
    <property type="entry name" value="KISc_KIF4"/>
    <property type="match status" value="1"/>
</dbReference>
<keyword evidence="2" id="KW-0963">Cytoplasm</keyword>
<evidence type="ECO:0000256" key="2">
    <source>
        <dbReference type="ARBA" id="ARBA00022490"/>
    </source>
</evidence>
<proteinExistence type="inferred from homology"/>
<dbReference type="OrthoDB" id="3176171at2759"/>
<dbReference type="PRINTS" id="PR00380">
    <property type="entry name" value="KINESINHEAVY"/>
</dbReference>
<feature type="compositionally biased region" description="Basic residues" evidence="13">
    <location>
        <begin position="547"/>
        <end position="557"/>
    </location>
</feature>
<feature type="region of interest" description="Disordered" evidence="13">
    <location>
        <begin position="676"/>
        <end position="705"/>
    </location>
</feature>
<evidence type="ECO:0000256" key="3">
    <source>
        <dbReference type="ARBA" id="ARBA00022574"/>
    </source>
</evidence>
<dbReference type="PANTHER" id="PTHR47969:SF15">
    <property type="entry name" value="CHROMOSOME-ASSOCIATED KINESIN KIF4A-RELATED"/>
    <property type="match status" value="1"/>
</dbReference>
<evidence type="ECO:0000259" key="14">
    <source>
        <dbReference type="PROSITE" id="PS50067"/>
    </source>
</evidence>
<keyword evidence="5" id="KW-0677">Repeat</keyword>
<name>A0A8H7BGI5_9FUNG</name>
<dbReference type="GO" id="GO:0005874">
    <property type="term" value="C:microtubule"/>
    <property type="evidence" value="ECO:0007669"/>
    <property type="project" value="UniProtKB-KW"/>
</dbReference>
<comment type="similarity">
    <text evidence="11">Belongs to the TRAFAC class myosin-kinesin ATPase superfamily. Kinesin family.</text>
</comment>
<feature type="compositionally biased region" description="Basic and acidic residues" evidence="13">
    <location>
        <begin position="676"/>
        <end position="687"/>
    </location>
</feature>
<evidence type="ECO:0000313" key="16">
    <source>
        <dbReference type="Proteomes" id="UP000605846"/>
    </source>
</evidence>
<dbReference type="GO" id="GO:0003777">
    <property type="term" value="F:microtubule motor activity"/>
    <property type="evidence" value="ECO:0007669"/>
    <property type="project" value="InterPro"/>
</dbReference>
<feature type="compositionally biased region" description="Polar residues" evidence="13">
    <location>
        <begin position="560"/>
        <end position="571"/>
    </location>
</feature>
<feature type="coiled-coil region" evidence="12">
    <location>
        <begin position="855"/>
        <end position="967"/>
    </location>
</feature>
<feature type="compositionally biased region" description="Polar residues" evidence="13">
    <location>
        <begin position="1466"/>
        <end position="1477"/>
    </location>
</feature>
<evidence type="ECO:0000256" key="4">
    <source>
        <dbReference type="ARBA" id="ARBA00022701"/>
    </source>
</evidence>
<evidence type="ECO:0000256" key="10">
    <source>
        <dbReference type="ARBA" id="ARBA00023212"/>
    </source>
</evidence>
<evidence type="ECO:0000256" key="11">
    <source>
        <dbReference type="PROSITE-ProRule" id="PRU00283"/>
    </source>
</evidence>
<dbReference type="Pfam" id="PF25764">
    <property type="entry name" value="KIF21A_4th"/>
    <property type="match status" value="1"/>
</dbReference>
<dbReference type="InterPro" id="IPR019821">
    <property type="entry name" value="Kinesin_motor_CS"/>
</dbReference>
<dbReference type="Proteomes" id="UP000605846">
    <property type="component" value="Unassembled WGS sequence"/>
</dbReference>
<feature type="compositionally biased region" description="Low complexity" evidence="13">
    <location>
        <begin position="738"/>
        <end position="757"/>
    </location>
</feature>
<feature type="domain" description="Kinesin motor" evidence="14">
    <location>
        <begin position="5"/>
        <end position="354"/>
    </location>
</feature>
<feature type="region of interest" description="Disordered" evidence="13">
    <location>
        <begin position="1362"/>
        <end position="1399"/>
    </location>
</feature>
<evidence type="ECO:0000256" key="9">
    <source>
        <dbReference type="ARBA" id="ARBA00023175"/>
    </source>
</evidence>
<evidence type="ECO:0000256" key="5">
    <source>
        <dbReference type="ARBA" id="ARBA00022737"/>
    </source>
</evidence>
<evidence type="ECO:0000256" key="7">
    <source>
        <dbReference type="ARBA" id="ARBA00022840"/>
    </source>
</evidence>
<keyword evidence="16" id="KW-1185">Reference proteome</keyword>
<feature type="region of interest" description="Disordered" evidence="13">
    <location>
        <begin position="720"/>
        <end position="768"/>
    </location>
</feature>
<dbReference type="InterPro" id="IPR036961">
    <property type="entry name" value="Kinesin_motor_dom_sf"/>
</dbReference>
<accession>A0A8H7BGI5</accession>
<dbReference type="GO" id="GO:0005524">
    <property type="term" value="F:ATP binding"/>
    <property type="evidence" value="ECO:0007669"/>
    <property type="project" value="UniProtKB-UniRule"/>
</dbReference>
<protein>
    <recommendedName>
        <fullName evidence="14">Kinesin motor domain-containing protein</fullName>
    </recommendedName>
</protein>
<dbReference type="EMBL" id="JABAYA010000272">
    <property type="protein sequence ID" value="KAF7721381.1"/>
    <property type="molecule type" value="Genomic_DNA"/>
</dbReference>
<feature type="coiled-coil region" evidence="12">
    <location>
        <begin position="803"/>
        <end position="830"/>
    </location>
</feature>
<gene>
    <name evidence="15" type="ORF">EC973_004810</name>
</gene>
<dbReference type="PROSITE" id="PS00411">
    <property type="entry name" value="KINESIN_MOTOR_1"/>
    <property type="match status" value="1"/>
</dbReference>
<keyword evidence="9 11" id="KW-0505">Motor protein</keyword>
<feature type="coiled-coil region" evidence="12">
    <location>
        <begin position="476"/>
        <end position="503"/>
    </location>
</feature>
<evidence type="ECO:0000256" key="8">
    <source>
        <dbReference type="ARBA" id="ARBA00023054"/>
    </source>
</evidence>
<dbReference type="GO" id="GO:0008017">
    <property type="term" value="F:microtubule binding"/>
    <property type="evidence" value="ECO:0007669"/>
    <property type="project" value="InterPro"/>
</dbReference>
<evidence type="ECO:0000256" key="6">
    <source>
        <dbReference type="ARBA" id="ARBA00022741"/>
    </source>
</evidence>
<evidence type="ECO:0000256" key="13">
    <source>
        <dbReference type="SAM" id="MobiDB-lite"/>
    </source>
</evidence>
<dbReference type="InterPro" id="IPR001752">
    <property type="entry name" value="Kinesin_motor_dom"/>
</dbReference>
<sequence>MAATQVRVGLRVRPLTHKEQISNCTECLSFIPNEPQILIGTDKSFTYDYVFDTNTAQSQVYSTAAGPLLEKFLDGYNATILAYGQTGSGKTYSMGTALDNNVSPENEGIVPRCVVELFRKLEEQAKENSDFQYEVLVSFLELYNEELIDLLNPQTAQKKKGLTVNNPVEVTIREDVAGNIYWSGVKEEPCSSPEEVLSFLAKGSLCRTTASTDMNAVSSRSHAVFSVILKQQRPEESTENESKKSINSLTSKFHFVDLAGSERLKRTNAQGDRAKEGIAINSGLLALGNVISALGDETRRTAHVPYRDSKLTRLLQDSLGGNSQTLMLACVSPADSNFMETLNTLKYANRARNIKNRVTINQDFAGSSIEVNQLRAQIARLRMEVASLRAENAGSYGGPQADDENRALRAEVVRLRERIQDMSTNMIQITSERDTLKMERELGEFLANESENSPCPDIDRTDSSAKEDRIKTHPLIAQYQKTIQDLTNELADTRDRLTFLEKAKTTVMMANAMPQSMSSITSFTRPSTLQKFSDLSNHSEQNTSANTRRRKNRRRYNGRMSVNSSSTTTNARPAKMGSKRTNRRVPLSQSSSARTRRPWRQQPKVKQLDEDEDEGFSSNENHDEEVRIEVKESIAKARAEIQKSMEMLELVKPLEDAANSWEAELKAFEDEEKRIFGGTELQRRGSDEGNYTSSPSPVDRHEHSDSDLLDELEALAVPSWEPSKSTRCMSQSDNDTKSVSSNDMHSVSSSVQSKVPSEAASSTDAKYNPQMVRMLHQIQSDIRVKEELVSHLEKSESAYAFMRRKFDEKVENLQSQLAALQRERDTAVMRAKSGFANKSEMTTQMREKQQLIEIRHAYESKMKSLLTEMNELKRKYAQTTSTMQATRNQNESLLRTLRVNVETLKVEKKRMVKRMRQEAERVREQMTLQERKIQQLQRLNAEATMARRRLEREHEAQKITLKRRNEEVVMNNNQLKQLTGVLKKAVREGGVLDERLLGKVSHIMGGNFAVFARGGSLAGRKPRRKNPIPVQVRASRKKQLLDRALAQYIQGKQAVVEMEQLLFRRERLAAEKLELVEERKHIYLAEKETSESTGQPMDTMALEFTDERIELIEAEISYLSARIRALQSEAAGESLAADDASSTAMTEARPEKRVTFADEIVNEPVPNDEWADMDALEEQFNVPSSAAPEIAYDVAAKLLKSLEADECKSIAEALVDDIMNVRMSECNRQVTMQNLEKTVMDLRRTLVVMKRAAIATTVENERRIRKLQEKKKDSDDEDSAIDVKIEEYINGGNTIFDKIYEDGLRGMITTPEPGMDYMMMANDSPASSVVGGSTASSSHAGHEPGGLIPPPSPLASPIYTATSPTKPVGGGVKPPVSLTDKNRASISAARRDSTPSPDRFYNMIQKRLSWQQRMGGSESPIPMTIVNQAEFARYTADRESSTSSIRSSHLRRSSVQSDYSSSQNSWNHTTSSASQGSLRKRAFSLQQPPIPARRRASLRELSLMGGGMGVSPGSTTSTSEYEPSSPSLAATVSYQRNQHYHPPPPKRPSFTNLSSITSASSALLERCGTPSGHNVFDRLSQTPTHASQAKRSYRHSSGSIEDLRLRFDLERSSSSMSGTYYGDQ</sequence>
<dbReference type="GO" id="GO:0007052">
    <property type="term" value="P:mitotic spindle organization"/>
    <property type="evidence" value="ECO:0007669"/>
    <property type="project" value="TreeGrafter"/>
</dbReference>
<feature type="coiled-coil region" evidence="12">
    <location>
        <begin position="371"/>
        <end position="425"/>
    </location>
</feature>
<dbReference type="Pfam" id="PF00225">
    <property type="entry name" value="Kinesin"/>
    <property type="match status" value="1"/>
</dbReference>
<dbReference type="SMART" id="SM00129">
    <property type="entry name" value="KISc"/>
    <property type="match status" value="1"/>
</dbReference>
<keyword evidence="7 11" id="KW-0067">ATP-binding</keyword>